<proteinExistence type="predicted"/>
<organism evidence="3 4">
    <name type="scientific">Streblomastix strix</name>
    <dbReference type="NCBI Taxonomy" id="222440"/>
    <lineage>
        <taxon>Eukaryota</taxon>
        <taxon>Metamonada</taxon>
        <taxon>Preaxostyla</taxon>
        <taxon>Oxymonadida</taxon>
        <taxon>Streblomastigidae</taxon>
        <taxon>Streblomastix</taxon>
    </lineage>
</organism>
<feature type="compositionally biased region" description="Basic and acidic residues" evidence="2">
    <location>
        <begin position="504"/>
        <end position="516"/>
    </location>
</feature>
<feature type="non-terminal residue" evidence="3">
    <location>
        <position position="750"/>
    </location>
</feature>
<evidence type="ECO:0000313" key="4">
    <source>
        <dbReference type="Proteomes" id="UP000324800"/>
    </source>
</evidence>
<dbReference type="Proteomes" id="UP000324800">
    <property type="component" value="Unassembled WGS sequence"/>
</dbReference>
<feature type="region of interest" description="Disordered" evidence="2">
    <location>
        <begin position="504"/>
        <end position="579"/>
    </location>
</feature>
<dbReference type="PROSITE" id="PS00018">
    <property type="entry name" value="EF_HAND_1"/>
    <property type="match status" value="1"/>
</dbReference>
<keyword evidence="1" id="KW-0175">Coiled coil</keyword>
<evidence type="ECO:0000256" key="1">
    <source>
        <dbReference type="SAM" id="Coils"/>
    </source>
</evidence>
<feature type="coiled-coil region" evidence="1">
    <location>
        <begin position="339"/>
        <end position="374"/>
    </location>
</feature>
<feature type="compositionally biased region" description="Acidic residues" evidence="2">
    <location>
        <begin position="531"/>
        <end position="556"/>
    </location>
</feature>
<protein>
    <submittedName>
        <fullName evidence="3">Uncharacterized protein</fullName>
    </submittedName>
</protein>
<feature type="coiled-coil region" evidence="1">
    <location>
        <begin position="641"/>
        <end position="668"/>
    </location>
</feature>
<reference evidence="3 4" key="1">
    <citation type="submission" date="2019-03" db="EMBL/GenBank/DDBJ databases">
        <title>Single cell metagenomics reveals metabolic interactions within the superorganism composed of flagellate Streblomastix strix and complex community of Bacteroidetes bacteria on its surface.</title>
        <authorList>
            <person name="Treitli S.C."/>
            <person name="Kolisko M."/>
            <person name="Husnik F."/>
            <person name="Keeling P."/>
            <person name="Hampl V."/>
        </authorList>
    </citation>
    <scope>NUCLEOTIDE SEQUENCE [LARGE SCALE GENOMIC DNA]</scope>
    <source>
        <strain evidence="3">ST1C</strain>
    </source>
</reference>
<accession>A0A5J4UFF5</accession>
<dbReference type="InterPro" id="IPR018247">
    <property type="entry name" value="EF_Hand_1_Ca_BS"/>
</dbReference>
<sequence length="750" mass="88513">MGQIHYQVQIIKVTPETDVLRFNQAINRHKVMKWCQQCHNNKAQQFEDIQDHEEETEEEYWQYDRRRGYKQKYKFKDKDNNIDIQTQHYVHEAIKSQLLNRRPKRNVHPLSIYSRSIHSPHLVEEIANIIFLQYRNLQQHNKQNGEINSLIEPSIAGIHPQFLDPRIITATLNRIRVIAQCTTDTMILVSMNIQQDRIQQIITGAPFRDHEIINNLAYTSFLASQTISGIYSPIQTCINQCFHGTRLYEMILPIPHQFFAPQKFDDDPPEQIIKQIIARRNNIEAQHAIPSAMYHRAAVCEGVMDMNIRQLRATIISNCKANNYGYTQLRQIGPKSSMLYQEEEEENKKKKKKKNKEEEDIKNILKEIQEIQQNYTPTNFVDLVRKERQVIQFLSEEEQHQQKESKYGVLESVGKAISGKAFEIGNGAYIKTYSINTKRSSKLVKQQANSQVSIPLFYCFLHSNFRQANKQPEYQLIEPSANQKEDQQIIKEYKNWLSQLEKEYKEHKPSRQDLTKQQKQFQYTPTIEKDEKEEDEEGKEEEEEQQQEEEEEEEKEEQNGVNTDLKKKMKQKEKNEKKKIKKIKIKEKLIYAPQTFIKNPFNYSQHDMHMVNGITRPATEPRELESNEQLIKKILGKQLNEQVAEKEEEDEEQKIDDIENENDIERVNNNNNNNNKKSTYAYGHNLRTDEIAEYDPDANGKVQWSDWDQASYLDLLKKLSAKLLYLAIETISIIPMKQEASREKQTIIDH</sequence>
<dbReference type="AlphaFoldDB" id="A0A5J4UFF5"/>
<evidence type="ECO:0000256" key="2">
    <source>
        <dbReference type="SAM" id="MobiDB-lite"/>
    </source>
</evidence>
<gene>
    <name evidence="3" type="ORF">EZS28_036178</name>
</gene>
<dbReference type="EMBL" id="SNRW01017492">
    <property type="protein sequence ID" value="KAA6368295.1"/>
    <property type="molecule type" value="Genomic_DNA"/>
</dbReference>
<evidence type="ECO:0000313" key="3">
    <source>
        <dbReference type="EMBL" id="KAA6368295.1"/>
    </source>
</evidence>
<feature type="compositionally biased region" description="Basic residues" evidence="2">
    <location>
        <begin position="567"/>
        <end position="579"/>
    </location>
</feature>
<comment type="caution">
    <text evidence="3">The sequence shown here is derived from an EMBL/GenBank/DDBJ whole genome shotgun (WGS) entry which is preliminary data.</text>
</comment>
<name>A0A5J4UFF5_9EUKA</name>